<dbReference type="EMBL" id="VSWC01000145">
    <property type="protein sequence ID" value="KAA1076565.1"/>
    <property type="molecule type" value="Genomic_DNA"/>
</dbReference>
<evidence type="ECO:0000313" key="4">
    <source>
        <dbReference type="Proteomes" id="UP000324748"/>
    </source>
</evidence>
<proteinExistence type="predicted"/>
<feature type="region of interest" description="Disordered" evidence="1">
    <location>
        <begin position="89"/>
        <end position="126"/>
    </location>
</feature>
<gene>
    <name evidence="2" type="ORF">PGT21_011823</name>
    <name evidence="3" type="ORF">PGTUg99_010231</name>
</gene>
<dbReference type="EMBL" id="VDEP01000170">
    <property type="protein sequence ID" value="KAA1126729.1"/>
    <property type="molecule type" value="Genomic_DNA"/>
</dbReference>
<organism evidence="3 5">
    <name type="scientific">Puccinia graminis f. sp. tritici</name>
    <dbReference type="NCBI Taxonomy" id="56615"/>
    <lineage>
        <taxon>Eukaryota</taxon>
        <taxon>Fungi</taxon>
        <taxon>Dikarya</taxon>
        <taxon>Basidiomycota</taxon>
        <taxon>Pucciniomycotina</taxon>
        <taxon>Pucciniomycetes</taxon>
        <taxon>Pucciniales</taxon>
        <taxon>Pucciniaceae</taxon>
        <taxon>Puccinia</taxon>
    </lineage>
</organism>
<protein>
    <submittedName>
        <fullName evidence="3">Uncharacterized protein</fullName>
    </submittedName>
</protein>
<dbReference type="AlphaFoldDB" id="A0A5B0RMR6"/>
<name>A0A5B0RMR6_PUCGR</name>
<evidence type="ECO:0000313" key="5">
    <source>
        <dbReference type="Proteomes" id="UP000325313"/>
    </source>
</evidence>
<feature type="compositionally biased region" description="Low complexity" evidence="1">
    <location>
        <begin position="418"/>
        <end position="429"/>
    </location>
</feature>
<sequence length="540" mass="59422">MSYHSSATNWSNYDTSLTHPSMSPQDPAMPVSPRGVFAPQSYHYQSVLAPRPTQLPPAPVDVSPASHEWPPNADAPYWPTQVSKPMLMNGGTHRNSLPPLRQPLPSNHRDAVRGSPGDQDLEVSPVPVPTPTPPPFMFECEISFLMYCARKNKQKKTSWVAVKSKNPMSISFNCRTIDVDQFKVLVTNKCGEGHGNMPPLLEHCTNASKPTMLWVGYMGRHPEWLKTGSQSVATDPMFSAWMDAIIKRRVKKGGLYLKMANPSDDQSRAADNDLMGQTVRRHVAQTATLMAALDKRPVAAGSTSCALSEPLAIGQTPFDQDDDAEDSCDDGFDARRIIEEQIFQKYAGNTGVDPRHTVYPHPTDVNRYIILTSGNVSSWARAIHGKDKGVSLTCPPSRLKFYHKKTRESAPLRPGEGSSTVTPTASSPSLKELSPEMVASIVNICTETMARKRPLSPDMATSAVGVAGPEGELLEYLRFAGVANTEETMRVLKRNDVDSYTMFSEGFFSSDQLQQLGLTVGTLAKLCRNVGRYERSRAQQ</sequence>
<dbReference type="Proteomes" id="UP000324748">
    <property type="component" value="Unassembled WGS sequence"/>
</dbReference>
<evidence type="ECO:0000313" key="3">
    <source>
        <dbReference type="EMBL" id="KAA1126729.1"/>
    </source>
</evidence>
<feature type="region of interest" description="Disordered" evidence="1">
    <location>
        <begin position="1"/>
        <end position="36"/>
    </location>
</feature>
<reference evidence="4 5" key="1">
    <citation type="submission" date="2019-05" db="EMBL/GenBank/DDBJ databases">
        <title>Emergence of the Ug99 lineage of the wheat stem rust pathogen through somatic hybridization.</title>
        <authorList>
            <person name="Li F."/>
            <person name="Upadhyaya N.M."/>
            <person name="Sperschneider J."/>
            <person name="Matny O."/>
            <person name="Nguyen-Phuc H."/>
            <person name="Mago R."/>
            <person name="Raley C."/>
            <person name="Miller M.E."/>
            <person name="Silverstein K.A.T."/>
            <person name="Henningsen E."/>
            <person name="Hirsch C.D."/>
            <person name="Visser B."/>
            <person name="Pretorius Z.A."/>
            <person name="Steffenson B.J."/>
            <person name="Schwessinger B."/>
            <person name="Dodds P.N."/>
            <person name="Figueroa M."/>
        </authorList>
    </citation>
    <scope>NUCLEOTIDE SEQUENCE [LARGE SCALE GENOMIC DNA]</scope>
    <source>
        <strain evidence="2">21-0</strain>
        <strain evidence="3 5">Ug99</strain>
    </source>
</reference>
<evidence type="ECO:0000256" key="1">
    <source>
        <dbReference type="SAM" id="MobiDB-lite"/>
    </source>
</evidence>
<keyword evidence="4" id="KW-1185">Reference proteome</keyword>
<accession>A0A5B0RMR6</accession>
<feature type="region of interest" description="Disordered" evidence="1">
    <location>
        <begin position="403"/>
        <end position="432"/>
    </location>
</feature>
<evidence type="ECO:0000313" key="2">
    <source>
        <dbReference type="EMBL" id="KAA1076565.1"/>
    </source>
</evidence>
<comment type="caution">
    <text evidence="3">The sequence shown here is derived from an EMBL/GenBank/DDBJ whole genome shotgun (WGS) entry which is preliminary data.</text>
</comment>
<feature type="compositionally biased region" description="Polar residues" evidence="1">
    <location>
        <begin position="1"/>
        <end position="24"/>
    </location>
</feature>
<dbReference type="Proteomes" id="UP000325313">
    <property type="component" value="Unassembled WGS sequence"/>
</dbReference>